<dbReference type="GO" id="GO:0008999">
    <property type="term" value="F:protein-N-terminal-alanine acetyltransferase activity"/>
    <property type="evidence" value="ECO:0007669"/>
    <property type="project" value="UniProtKB-EC"/>
</dbReference>
<dbReference type="EMBL" id="SEHH01000026">
    <property type="protein sequence ID" value="TBX49872.1"/>
    <property type="molecule type" value="Genomic_DNA"/>
</dbReference>
<dbReference type="Gene3D" id="3.40.630.30">
    <property type="match status" value="1"/>
</dbReference>
<evidence type="ECO:0000256" key="4">
    <source>
        <dbReference type="ARBA" id="ARBA00023315"/>
    </source>
</evidence>
<dbReference type="EMBL" id="CP032744">
    <property type="protein sequence ID" value="AYJ37818.1"/>
    <property type="molecule type" value="Genomic_DNA"/>
</dbReference>
<protein>
    <recommendedName>
        <fullName evidence="5">[Ribosomal protein bS18]-alanine N-acetyltransferase</fullName>
        <ecNumber evidence="5">2.3.1.266</ecNumber>
    </recommendedName>
</protein>
<reference evidence="9 12" key="3">
    <citation type="submission" date="2019-01" db="EMBL/GenBank/DDBJ databases">
        <title>Draft genome sequence of Lactobacillus paraplantarum OSY-TC318, a Producer of the novel lantibiotic Paraplantaracin TC318.</title>
        <authorList>
            <person name="Hussein W.E."/>
            <person name="Huang E."/>
            <person name="Yousef A.E."/>
        </authorList>
    </citation>
    <scope>NUCLEOTIDE SEQUENCE [LARGE SCALE GENOMIC DNA]</scope>
    <source>
        <strain evidence="9 12">OSY-TC318</strain>
    </source>
</reference>
<reference evidence="8 10" key="1">
    <citation type="submission" date="2017-04" db="EMBL/GenBank/DDBJ databases">
        <title>In vitro and in silico characterization of Lactobacillus paraplantarum D2-1, a starter culture for soymilk fermentation.</title>
        <authorList>
            <person name="Endo A."/>
            <person name="Sasaki F."/>
            <person name="Maeno S."/>
            <person name="Kanesaki Y."/>
            <person name="Kubota E."/>
            <person name="Torres G.A."/>
            <person name="Tomita S."/>
            <person name="Nakagawa J."/>
        </authorList>
    </citation>
    <scope>NUCLEOTIDE SEQUENCE [LARGE SCALE GENOMIC DNA]</scope>
    <source>
        <strain evidence="8 10">D2-1</strain>
    </source>
</reference>
<evidence type="ECO:0000313" key="7">
    <source>
        <dbReference type="EMBL" id="AYJ37818.1"/>
    </source>
</evidence>
<evidence type="ECO:0000259" key="6">
    <source>
        <dbReference type="PROSITE" id="PS51186"/>
    </source>
</evidence>
<evidence type="ECO:0000256" key="1">
    <source>
        <dbReference type="ARBA" id="ARBA00005395"/>
    </source>
</evidence>
<dbReference type="Proteomes" id="UP000292648">
    <property type="component" value="Unassembled WGS sequence"/>
</dbReference>
<keyword evidence="4" id="KW-0012">Acyltransferase</keyword>
<dbReference type="EMBL" id="BDOR01000003">
    <property type="protein sequence ID" value="GBF01386.1"/>
    <property type="molecule type" value="Genomic_DNA"/>
</dbReference>
<dbReference type="PROSITE" id="PS51186">
    <property type="entry name" value="GNAT"/>
    <property type="match status" value="1"/>
</dbReference>
<dbReference type="InterPro" id="IPR006464">
    <property type="entry name" value="AcTrfase_RimI/Ard1"/>
</dbReference>
<dbReference type="Proteomes" id="UP000236162">
    <property type="component" value="Unassembled WGS sequence"/>
</dbReference>
<keyword evidence="3 9" id="KW-0808">Transferase</keyword>
<dbReference type="GO" id="GO:0005737">
    <property type="term" value="C:cytoplasm"/>
    <property type="evidence" value="ECO:0007669"/>
    <property type="project" value="UniProtKB-SubCell"/>
</dbReference>
<dbReference type="PANTHER" id="PTHR43420:SF44">
    <property type="entry name" value="ACETYLTRANSFERASE YPEA"/>
    <property type="match status" value="1"/>
</dbReference>
<organism evidence="9 12">
    <name type="scientific">Lactiplantibacillus paraplantarum</name>
    <dbReference type="NCBI Taxonomy" id="60520"/>
    <lineage>
        <taxon>Bacteria</taxon>
        <taxon>Bacillati</taxon>
        <taxon>Bacillota</taxon>
        <taxon>Bacilli</taxon>
        <taxon>Lactobacillales</taxon>
        <taxon>Lactobacillaceae</taxon>
        <taxon>Lactiplantibacillus</taxon>
    </lineage>
</organism>
<evidence type="ECO:0000313" key="12">
    <source>
        <dbReference type="Proteomes" id="UP000292648"/>
    </source>
</evidence>
<dbReference type="InterPro" id="IPR050680">
    <property type="entry name" value="YpeA/RimI_acetyltransf"/>
</dbReference>
<evidence type="ECO:0000313" key="8">
    <source>
        <dbReference type="EMBL" id="GBF01386.1"/>
    </source>
</evidence>
<comment type="catalytic activity">
    <reaction evidence="5">
        <text>N-terminal L-alanyl-[ribosomal protein bS18] + acetyl-CoA = N-terminal N(alpha)-acetyl-L-alanyl-[ribosomal protein bS18] + CoA + H(+)</text>
        <dbReference type="Rhea" id="RHEA:43756"/>
        <dbReference type="Rhea" id="RHEA-COMP:10676"/>
        <dbReference type="Rhea" id="RHEA-COMP:10677"/>
        <dbReference type="ChEBI" id="CHEBI:15378"/>
        <dbReference type="ChEBI" id="CHEBI:57287"/>
        <dbReference type="ChEBI" id="CHEBI:57288"/>
        <dbReference type="ChEBI" id="CHEBI:64718"/>
        <dbReference type="ChEBI" id="CHEBI:83683"/>
        <dbReference type="EC" id="2.3.1.266"/>
    </reaction>
</comment>
<keyword evidence="2 5" id="KW-0963">Cytoplasm</keyword>
<evidence type="ECO:0000313" key="10">
    <source>
        <dbReference type="Proteomes" id="UP000236162"/>
    </source>
</evidence>
<dbReference type="AlphaFoldDB" id="A0A2I9CUX0"/>
<accession>A0A2I9CUX0</accession>
<evidence type="ECO:0000313" key="11">
    <source>
        <dbReference type="Proteomes" id="UP000277896"/>
    </source>
</evidence>
<dbReference type="InterPro" id="IPR016181">
    <property type="entry name" value="Acyl_CoA_acyltransferase"/>
</dbReference>
<gene>
    <name evidence="9" type="primary">rimI</name>
    <name evidence="8" type="synonym">rimI_2</name>
    <name evidence="9" type="ORF">EUZ87_03150</name>
    <name evidence="7" type="ORF">LP667_02785</name>
    <name evidence="8" type="ORF">LPPLD21_00896</name>
</gene>
<dbReference type="SUPFAM" id="SSF55729">
    <property type="entry name" value="Acyl-CoA N-acyltransferases (Nat)"/>
    <property type="match status" value="1"/>
</dbReference>
<dbReference type="Pfam" id="PF00583">
    <property type="entry name" value="Acetyltransf_1"/>
    <property type="match status" value="1"/>
</dbReference>
<reference evidence="7 11" key="2">
    <citation type="submission" date="2018-10" db="EMBL/GenBank/DDBJ databases">
        <title>Genome seuquencing of Lactobacillus species.</title>
        <authorList>
            <person name="Baek C."/>
            <person name="Yi H."/>
        </authorList>
    </citation>
    <scope>NUCLEOTIDE SEQUENCE [LARGE SCALE GENOMIC DNA]</scope>
    <source>
        <strain evidence="7 11">DSM 10667</strain>
    </source>
</reference>
<dbReference type="EC" id="2.3.1.266" evidence="5"/>
<sequence length="151" mass="17516">MTERQLVSAEQLTVQEMAQICYQLATRAYPNGSPWRQATFMADLALTTTHYELLWWQHDPIGFISRSTVLDETEITNIAIVPTYQHQGHAYWLLTACLAQLTAGTVFLEVRASNLAAQRLYRRCGFKRIAIRHAYYHDPEEDAWIMRKIIN</sequence>
<name>A0A2I9CUX0_9LACO</name>
<comment type="subcellular location">
    <subcellularLocation>
        <location evidence="5">Cytoplasm</location>
    </subcellularLocation>
</comment>
<dbReference type="CDD" id="cd04301">
    <property type="entry name" value="NAT_SF"/>
    <property type="match status" value="1"/>
</dbReference>
<feature type="domain" description="N-acetyltransferase" evidence="6">
    <location>
        <begin position="7"/>
        <end position="151"/>
    </location>
</feature>
<dbReference type="InterPro" id="IPR000182">
    <property type="entry name" value="GNAT_dom"/>
</dbReference>
<evidence type="ECO:0000313" key="9">
    <source>
        <dbReference type="EMBL" id="TBX49872.1"/>
    </source>
</evidence>
<dbReference type="Proteomes" id="UP000277896">
    <property type="component" value="Chromosome"/>
</dbReference>
<evidence type="ECO:0000256" key="3">
    <source>
        <dbReference type="ARBA" id="ARBA00022679"/>
    </source>
</evidence>
<dbReference type="PANTHER" id="PTHR43420">
    <property type="entry name" value="ACETYLTRANSFERASE"/>
    <property type="match status" value="1"/>
</dbReference>
<comment type="function">
    <text evidence="5">Acetylates the N-terminal alanine of ribosomal protein bS18.</text>
</comment>
<keyword evidence="10" id="KW-1185">Reference proteome</keyword>
<comment type="similarity">
    <text evidence="1 5">Belongs to the acetyltransferase family. RimI subfamily.</text>
</comment>
<dbReference type="RefSeq" id="WP_021731218.1">
    <property type="nucleotide sequence ID" value="NZ_AVAI01000110.1"/>
</dbReference>
<evidence type="ECO:0000256" key="5">
    <source>
        <dbReference type="RuleBase" id="RU363094"/>
    </source>
</evidence>
<evidence type="ECO:0000256" key="2">
    <source>
        <dbReference type="ARBA" id="ARBA00022490"/>
    </source>
</evidence>
<dbReference type="NCBIfam" id="TIGR01575">
    <property type="entry name" value="rimI"/>
    <property type="match status" value="1"/>
</dbReference>
<proteinExistence type="inferred from homology"/>